<accession>A0ABD3IWN3</accession>
<keyword evidence="5" id="KW-0143">Chaperone</keyword>
<evidence type="ECO:0000313" key="10">
    <source>
        <dbReference type="EMBL" id="KAL3718290.1"/>
    </source>
</evidence>
<comment type="caution">
    <text evidence="10">The sequence shown here is derived from an EMBL/GenBank/DDBJ whole genome shotgun (WGS) entry which is preliminary data.</text>
</comment>
<proteinExistence type="predicted"/>
<dbReference type="SUPFAM" id="SSF47226">
    <property type="entry name" value="Histidine-containing phosphotransfer domain, HPT domain"/>
    <property type="match status" value="2"/>
</dbReference>
<sequence>MAQRRRLQDYIDTLKHEGIMDGEYEETRRSQNSNFPNLMMNVIDNFLSDGDNSMRDLADLLSARSVDYTKVTTAAHLIKGGGNSLGGCRVVAAARALINASLNQDKQSCETSYEWVVNEYYHFRDKLRTLYQYWMINHVLNLMRKSCLSAHHCACSQRKRVVNFTLKSDTNLFEIVKCKTSVSAIEVSPDGKQFSVTSPDCRIRVFRFKSGKLRHVYDDSLEVAQDLRRSNVALYQLEAIDFGRRMAVEKEIEKTENVPQPNAVFDESSNFLFYATLLGIKGTEAAKKVRKIPAAATNANENKELLMDPTLLCCAFKKHRIYLFSWREPEEPDDATKGRDVFNEKPPPDELLAVSDTGKSVTTSLPNNVILHTTMGDIHMRLYPEENGYSDNLIFHRVIKGFMIQTGDPLGDGTGGQSIWGREFEDEFHKSLRHDRPFTVSMAMQAPTPMVLSFFITTVATPWLDNKHTVFGRVAKGMDVVQEVPTGENDKKTEGAIGKASALPSLGPEGIMDGQYEETRRAQNSNFPNLMMNVIDNFLNDGDNCMRELADLLSARSVNYTKVTIAASLIKGGGSSLGGCRVAAAARALLIASDNQDKQSCETSHERVVNEYYLFRDKLRTLHQMERAITHSESRRRG</sequence>
<evidence type="ECO:0000259" key="8">
    <source>
        <dbReference type="PROSITE" id="PS50072"/>
    </source>
</evidence>
<evidence type="ECO:0000256" key="4">
    <source>
        <dbReference type="ARBA" id="ARBA00023110"/>
    </source>
</evidence>
<dbReference type="EMBL" id="JBJKBG010000010">
    <property type="protein sequence ID" value="KAL3718290.1"/>
    <property type="molecule type" value="Genomic_DNA"/>
</dbReference>
<dbReference type="GO" id="GO:0009736">
    <property type="term" value="P:cytokinin-activated signaling pathway"/>
    <property type="evidence" value="ECO:0007669"/>
    <property type="project" value="UniProtKB-KW"/>
</dbReference>
<evidence type="ECO:0000256" key="5">
    <source>
        <dbReference type="ARBA" id="ARBA00023186"/>
    </source>
</evidence>
<reference evidence="10 11" key="1">
    <citation type="submission" date="2024-11" db="EMBL/GenBank/DDBJ databases">
        <title>Chromosome-level genome assembly of Eucalyptus globulus Labill. provides insights into its genome evolution.</title>
        <authorList>
            <person name="Li X."/>
        </authorList>
    </citation>
    <scope>NUCLEOTIDE SEQUENCE [LARGE SCALE GENOMIC DNA]</scope>
    <source>
        <strain evidence="10">CL2024</strain>
        <tissue evidence="10">Fresh tender leaves</tissue>
    </source>
</reference>
<dbReference type="AlphaFoldDB" id="A0ABD3IWN3"/>
<dbReference type="SUPFAM" id="SSF50978">
    <property type="entry name" value="WD40 repeat-like"/>
    <property type="match status" value="1"/>
</dbReference>
<evidence type="ECO:0000256" key="7">
    <source>
        <dbReference type="PROSITE-ProRule" id="PRU00110"/>
    </source>
</evidence>
<dbReference type="InterPro" id="IPR044666">
    <property type="entry name" value="Cyclophilin_A-like"/>
</dbReference>
<feature type="modified residue" description="Phosphohistidine" evidence="7">
    <location>
        <position position="76"/>
    </location>
</feature>
<dbReference type="InterPro" id="IPR036322">
    <property type="entry name" value="WD40_repeat_dom_sf"/>
</dbReference>
<dbReference type="PROSITE" id="PS50894">
    <property type="entry name" value="HPT"/>
    <property type="match status" value="1"/>
</dbReference>
<protein>
    <recommendedName>
        <fullName evidence="2">peptidylprolyl isomerase</fullName>
        <ecNumber evidence="2">5.2.1.8</ecNumber>
    </recommendedName>
</protein>
<dbReference type="InterPro" id="IPR008207">
    <property type="entry name" value="Sig_transdc_His_kin_Hpt_dom"/>
</dbReference>
<dbReference type="Gene3D" id="2.40.100.10">
    <property type="entry name" value="Cyclophilin-like"/>
    <property type="match status" value="1"/>
</dbReference>
<dbReference type="Proteomes" id="UP001634007">
    <property type="component" value="Unassembled WGS sequence"/>
</dbReference>
<dbReference type="PANTHER" id="PTHR45625:SF4">
    <property type="entry name" value="PEPTIDYLPROLYL ISOMERASE DOMAIN AND WD REPEAT-CONTAINING PROTEIN 1"/>
    <property type="match status" value="1"/>
</dbReference>
<feature type="domain" description="HPt" evidence="9">
    <location>
        <begin position="35"/>
        <end position="134"/>
    </location>
</feature>
<dbReference type="InterPro" id="IPR029000">
    <property type="entry name" value="Cyclophilin-like_dom_sf"/>
</dbReference>
<dbReference type="GO" id="GO:0005829">
    <property type="term" value="C:cytosol"/>
    <property type="evidence" value="ECO:0007669"/>
    <property type="project" value="UniProtKB-SubCell"/>
</dbReference>
<evidence type="ECO:0000256" key="6">
    <source>
        <dbReference type="ARBA" id="ARBA00023235"/>
    </source>
</evidence>
<dbReference type="PRINTS" id="PR00153">
    <property type="entry name" value="CSAPPISMRASE"/>
</dbReference>
<evidence type="ECO:0000313" key="11">
    <source>
        <dbReference type="Proteomes" id="UP001634007"/>
    </source>
</evidence>
<evidence type="ECO:0000259" key="9">
    <source>
        <dbReference type="PROSITE" id="PS50894"/>
    </source>
</evidence>
<dbReference type="SUPFAM" id="SSF50891">
    <property type="entry name" value="Cyclophilin-like"/>
    <property type="match status" value="1"/>
</dbReference>
<name>A0ABD3IWN3_EUCGL</name>
<keyword evidence="6" id="KW-0413">Isomerase</keyword>
<keyword evidence="7" id="KW-0597">Phosphoprotein</keyword>
<keyword evidence="11" id="KW-1185">Reference proteome</keyword>
<dbReference type="PROSITE" id="PS50072">
    <property type="entry name" value="CSA_PPIASE_2"/>
    <property type="match status" value="1"/>
</dbReference>
<evidence type="ECO:0000256" key="3">
    <source>
        <dbReference type="ARBA" id="ARBA00022864"/>
    </source>
</evidence>
<dbReference type="InterPro" id="IPR036641">
    <property type="entry name" value="HPT_dom_sf"/>
</dbReference>
<feature type="domain" description="PPIase cyclophilin-type" evidence="8">
    <location>
        <begin position="358"/>
        <end position="508"/>
    </location>
</feature>
<evidence type="ECO:0000256" key="2">
    <source>
        <dbReference type="ARBA" id="ARBA00013194"/>
    </source>
</evidence>
<gene>
    <name evidence="10" type="ORF">ACJRO7_003429</name>
</gene>
<dbReference type="Gene3D" id="1.20.120.160">
    <property type="entry name" value="HPT domain"/>
    <property type="match status" value="2"/>
</dbReference>
<dbReference type="InterPro" id="IPR002130">
    <property type="entry name" value="Cyclophilin-type_PPIase_dom"/>
</dbReference>
<dbReference type="GO" id="GO:0003755">
    <property type="term" value="F:peptidyl-prolyl cis-trans isomerase activity"/>
    <property type="evidence" value="ECO:0007669"/>
    <property type="project" value="UniProtKB-KW"/>
</dbReference>
<comment type="subcellular location">
    <subcellularLocation>
        <location evidence="1">Cytoplasm</location>
        <location evidence="1">Cytosol</location>
    </subcellularLocation>
</comment>
<evidence type="ECO:0000256" key="1">
    <source>
        <dbReference type="ARBA" id="ARBA00004514"/>
    </source>
</evidence>
<organism evidence="10 11">
    <name type="scientific">Eucalyptus globulus</name>
    <name type="common">Tasmanian blue gum</name>
    <dbReference type="NCBI Taxonomy" id="34317"/>
    <lineage>
        <taxon>Eukaryota</taxon>
        <taxon>Viridiplantae</taxon>
        <taxon>Streptophyta</taxon>
        <taxon>Embryophyta</taxon>
        <taxon>Tracheophyta</taxon>
        <taxon>Spermatophyta</taxon>
        <taxon>Magnoliopsida</taxon>
        <taxon>eudicotyledons</taxon>
        <taxon>Gunneridae</taxon>
        <taxon>Pentapetalae</taxon>
        <taxon>rosids</taxon>
        <taxon>malvids</taxon>
        <taxon>Myrtales</taxon>
        <taxon>Myrtaceae</taxon>
        <taxon>Myrtoideae</taxon>
        <taxon>Eucalypteae</taxon>
        <taxon>Eucalyptus</taxon>
    </lineage>
</organism>
<dbReference type="Pfam" id="PF00160">
    <property type="entry name" value="Pro_isomerase"/>
    <property type="match status" value="1"/>
</dbReference>
<dbReference type="EC" id="5.2.1.8" evidence="2"/>
<dbReference type="PANTHER" id="PTHR45625">
    <property type="entry name" value="PEPTIDYL-PROLYL CIS-TRANS ISOMERASE-RELATED"/>
    <property type="match status" value="1"/>
</dbReference>
<keyword evidence="4" id="KW-0697">Rotamase</keyword>
<keyword evidence="3" id="KW-0932">Cytokinin signaling pathway</keyword>